<dbReference type="GO" id="GO:0009658">
    <property type="term" value="P:chloroplast organization"/>
    <property type="evidence" value="ECO:0007669"/>
    <property type="project" value="TreeGrafter"/>
</dbReference>
<evidence type="ECO:0000313" key="2">
    <source>
        <dbReference type="Proteomes" id="UP000541444"/>
    </source>
</evidence>
<dbReference type="PANTHER" id="PTHR33415:SF21">
    <property type="entry name" value="OS04G0572600 PROTEIN"/>
    <property type="match status" value="1"/>
</dbReference>
<dbReference type="Proteomes" id="UP000541444">
    <property type="component" value="Unassembled WGS sequence"/>
</dbReference>
<dbReference type="EMBL" id="JACGCM010002131">
    <property type="protein sequence ID" value="KAF6144277.1"/>
    <property type="molecule type" value="Genomic_DNA"/>
</dbReference>
<dbReference type="InterPro" id="IPR044673">
    <property type="entry name" value="DCL-like"/>
</dbReference>
<proteinExistence type="predicted"/>
<dbReference type="OrthoDB" id="409625at2759"/>
<protein>
    <submittedName>
        <fullName evidence="1">Uncharacterized protein</fullName>
    </submittedName>
</protein>
<comment type="caution">
    <text evidence="1">The sequence shown here is derived from an EMBL/GenBank/DDBJ whole genome shotgun (WGS) entry which is preliminary data.</text>
</comment>
<reference evidence="1 2" key="1">
    <citation type="journal article" date="2020" name="IScience">
        <title>Genome Sequencing of the Endangered Kingdonia uniflora (Circaeasteraceae, Ranunculales) Reveals Potential Mechanisms of Evolutionary Specialization.</title>
        <authorList>
            <person name="Sun Y."/>
            <person name="Deng T."/>
            <person name="Zhang A."/>
            <person name="Moore M.J."/>
            <person name="Landis J.B."/>
            <person name="Lin N."/>
            <person name="Zhang H."/>
            <person name="Zhang X."/>
            <person name="Huang J."/>
            <person name="Zhang X."/>
            <person name="Sun H."/>
            <person name="Wang H."/>
        </authorList>
    </citation>
    <scope>NUCLEOTIDE SEQUENCE [LARGE SCALE GENOMIC DNA]</scope>
    <source>
        <strain evidence="1">TB1705</strain>
        <tissue evidence="1">Leaf</tissue>
    </source>
</reference>
<dbReference type="GO" id="GO:0009507">
    <property type="term" value="C:chloroplast"/>
    <property type="evidence" value="ECO:0007669"/>
    <property type="project" value="TreeGrafter"/>
</dbReference>
<dbReference type="AlphaFoldDB" id="A0A7J7LNR6"/>
<organism evidence="1 2">
    <name type="scientific">Kingdonia uniflora</name>
    <dbReference type="NCBI Taxonomy" id="39325"/>
    <lineage>
        <taxon>Eukaryota</taxon>
        <taxon>Viridiplantae</taxon>
        <taxon>Streptophyta</taxon>
        <taxon>Embryophyta</taxon>
        <taxon>Tracheophyta</taxon>
        <taxon>Spermatophyta</taxon>
        <taxon>Magnoliopsida</taxon>
        <taxon>Ranunculales</taxon>
        <taxon>Circaeasteraceae</taxon>
        <taxon>Kingdonia</taxon>
    </lineage>
</organism>
<name>A0A7J7LNR6_9MAGN</name>
<accession>A0A7J7LNR6</accession>
<dbReference type="SUPFAM" id="SSF64484">
    <property type="entry name" value="beta and beta-prime subunits of DNA dependent RNA-polymerase"/>
    <property type="match status" value="1"/>
</dbReference>
<keyword evidence="2" id="KW-1185">Reference proteome</keyword>
<dbReference type="GO" id="GO:1901259">
    <property type="term" value="P:chloroplast rRNA processing"/>
    <property type="evidence" value="ECO:0007669"/>
    <property type="project" value="TreeGrafter"/>
</dbReference>
<evidence type="ECO:0000313" key="1">
    <source>
        <dbReference type="EMBL" id="KAF6144277.1"/>
    </source>
</evidence>
<dbReference type="Pfam" id="PF11523">
    <property type="entry name" value="DUF3223"/>
    <property type="match status" value="1"/>
</dbReference>
<dbReference type="Gene3D" id="3.10.450.40">
    <property type="match status" value="1"/>
</dbReference>
<dbReference type="PANTHER" id="PTHR33415">
    <property type="entry name" value="PROTEIN EMBRYO DEFECTIVE 514"/>
    <property type="match status" value="1"/>
</dbReference>
<sequence>MVLKQTSIEWPTSAAPSEKVPTLPTAADIYATIVEKTRVFQFLAGHNPNFEYVRVHLLDMTPFPTLEKAHAYCLSDQSRRSPMPHISGISSETSAIVVRYAYPLPPSVPSQTSQTSSPSLSPLLAASGFLEFKKVDILWGPTPSTSNKSSCALYLKVFLLEKYGNESCWNLMVKKSLMIADLIDWRLSQPDDIYDVFCVYGISSASTYFLRSLESATSAIGRTILPEHLQLVADALSVTGELFGLSPKGISKQMDLTSTPSPFAQACFSLPRASFIKAAKKESRDDLLGTLDAIAWGKKVPVGTGRQFDLIYSPKGHELAGPVNVYDKLSTQLNYQGKPEELMVPDADKTLFNNLEAESSIFYCDPKLKGHILKAFTMERLWKDILDMSVALQFVLHKLLPGERTKTVMALLIGRLTGKTNLILLVVRYSEDPTPGQNNQANTLGRTKNWEPLRSSIDEHLDEDRKFWVMEALRFHPRCEEKLGTGVQEIKVAYHPKHQRSRCFMLVRTDGTSVDFSYRKCVLGAAKDKGLSAELIQRLSLALFSTESL</sequence>
<gene>
    <name evidence="1" type="ORF">GIB67_024504</name>
</gene>